<organism evidence="1 2">
    <name type="scientific">Scophthalmus maximus</name>
    <name type="common">Turbot</name>
    <name type="synonym">Psetta maxima</name>
    <dbReference type="NCBI Taxonomy" id="52904"/>
    <lineage>
        <taxon>Eukaryota</taxon>
        <taxon>Metazoa</taxon>
        <taxon>Chordata</taxon>
        <taxon>Craniata</taxon>
        <taxon>Vertebrata</taxon>
        <taxon>Euteleostomi</taxon>
        <taxon>Actinopterygii</taxon>
        <taxon>Neopterygii</taxon>
        <taxon>Teleostei</taxon>
        <taxon>Neoteleostei</taxon>
        <taxon>Acanthomorphata</taxon>
        <taxon>Carangaria</taxon>
        <taxon>Pleuronectiformes</taxon>
        <taxon>Pleuronectoidei</taxon>
        <taxon>Scophthalmidae</taxon>
        <taxon>Scophthalmus</taxon>
    </lineage>
</organism>
<dbReference type="AlphaFoldDB" id="A0A6A4RPS6"/>
<evidence type="ECO:0000313" key="2">
    <source>
        <dbReference type="Proteomes" id="UP000438429"/>
    </source>
</evidence>
<reference evidence="1 2" key="1">
    <citation type="submission" date="2019-06" db="EMBL/GenBank/DDBJ databases">
        <title>Draft genomes of female and male turbot (Scophthalmus maximus).</title>
        <authorList>
            <person name="Xu H."/>
            <person name="Xu X.-W."/>
            <person name="Shao C."/>
            <person name="Chen S."/>
        </authorList>
    </citation>
    <scope>NUCLEOTIDE SEQUENCE [LARGE SCALE GENOMIC DNA]</scope>
    <source>
        <strain evidence="1">Ysfricsl-2016a</strain>
        <tissue evidence="1">Blood</tissue>
    </source>
</reference>
<accession>A0A6A4RPS6</accession>
<proteinExistence type="predicted"/>
<sequence length="74" mass="8465">MYLSGDRNQVADFLPITSLFQFALRCHTETLCIFLEPACFLPLPPDDIFVENLLLLNHVELYLACLRISSSNTF</sequence>
<gene>
    <name evidence="1" type="ORF">F2P81_025552</name>
</gene>
<name>A0A6A4RPS6_SCOMX</name>
<dbReference type="Proteomes" id="UP000438429">
    <property type="component" value="Unassembled WGS sequence"/>
</dbReference>
<dbReference type="EMBL" id="VEVO01000046">
    <property type="protein sequence ID" value="KAF0022197.1"/>
    <property type="molecule type" value="Genomic_DNA"/>
</dbReference>
<comment type="caution">
    <text evidence="1">The sequence shown here is derived from an EMBL/GenBank/DDBJ whole genome shotgun (WGS) entry which is preliminary data.</text>
</comment>
<evidence type="ECO:0000313" key="1">
    <source>
        <dbReference type="EMBL" id="KAF0022197.1"/>
    </source>
</evidence>
<protein>
    <submittedName>
        <fullName evidence="1">Uncharacterized protein</fullName>
    </submittedName>
</protein>